<dbReference type="AlphaFoldDB" id="J9FW43"/>
<name>J9FW43_9ZZZZ</name>
<feature type="non-terminal residue" evidence="1">
    <location>
        <position position="54"/>
    </location>
</feature>
<evidence type="ECO:0000313" key="1">
    <source>
        <dbReference type="EMBL" id="EJW98748.1"/>
    </source>
</evidence>
<dbReference type="EMBL" id="AMCI01004122">
    <property type="protein sequence ID" value="EJW98748.1"/>
    <property type="molecule type" value="Genomic_DNA"/>
</dbReference>
<proteinExistence type="predicted"/>
<protein>
    <submittedName>
        <fullName evidence="1">Uncharacterized protein</fullName>
    </submittedName>
</protein>
<reference evidence="1" key="1">
    <citation type="journal article" date="2012" name="PLoS ONE">
        <title>Gene sets for utilization of primary and secondary nutrition supplies in the distal gut of endangered iberian lynx.</title>
        <authorList>
            <person name="Alcaide M."/>
            <person name="Messina E."/>
            <person name="Richter M."/>
            <person name="Bargiela R."/>
            <person name="Peplies J."/>
            <person name="Huws S.A."/>
            <person name="Newbold C.J."/>
            <person name="Golyshin P.N."/>
            <person name="Simon M.A."/>
            <person name="Lopez G."/>
            <person name="Yakimov M.M."/>
            <person name="Ferrer M."/>
        </authorList>
    </citation>
    <scope>NUCLEOTIDE SEQUENCE</scope>
</reference>
<sequence length="54" mass="6095">MNYITEYNNLIQSGKIAASRRVKQVYARLAAATAETSGQYVFDEIRANRPIAFI</sequence>
<comment type="caution">
    <text evidence="1">The sequence shown here is derived from an EMBL/GenBank/DDBJ whole genome shotgun (WGS) entry which is preliminary data.</text>
</comment>
<gene>
    <name evidence="1" type="ORF">EVA_13146</name>
</gene>
<organism evidence="1">
    <name type="scientific">gut metagenome</name>
    <dbReference type="NCBI Taxonomy" id="749906"/>
    <lineage>
        <taxon>unclassified sequences</taxon>
        <taxon>metagenomes</taxon>
        <taxon>organismal metagenomes</taxon>
    </lineage>
</organism>
<accession>J9FW43</accession>